<gene>
    <name evidence="9" type="ORF">AV274_4774</name>
</gene>
<dbReference type="InterPro" id="IPR039894">
    <property type="entry name" value="Pus10-like"/>
</dbReference>
<dbReference type="GO" id="GO:0003723">
    <property type="term" value="F:RNA binding"/>
    <property type="evidence" value="ECO:0007669"/>
    <property type="project" value="InterPro"/>
</dbReference>
<comment type="caution">
    <text evidence="9">The sequence shown here is derived from an EMBL/GenBank/DDBJ whole genome shotgun (WGS) entry which is preliminary data.</text>
</comment>
<name>A0A196S979_BLAHN</name>
<dbReference type="PANTHER" id="PTHR21568">
    <property type="entry name" value="TRNA PSEUDOURIDINE SYNTHASE PUS10"/>
    <property type="match status" value="1"/>
</dbReference>
<evidence type="ECO:0000259" key="8">
    <source>
        <dbReference type="Pfam" id="PF21238"/>
    </source>
</evidence>
<evidence type="ECO:0000256" key="4">
    <source>
        <dbReference type="ARBA" id="ARBA00023235"/>
    </source>
</evidence>
<dbReference type="EC" id="5.4.99.25" evidence="2"/>
<dbReference type="GO" id="GO:0160148">
    <property type="term" value="F:tRNA pseudouridine(55) synthase activity"/>
    <property type="evidence" value="ECO:0007669"/>
    <property type="project" value="UniProtKB-EC"/>
</dbReference>
<organism evidence="9 10">
    <name type="scientific">Blastocystis sp. subtype 1 (strain ATCC 50177 / NandII)</name>
    <dbReference type="NCBI Taxonomy" id="478820"/>
    <lineage>
        <taxon>Eukaryota</taxon>
        <taxon>Sar</taxon>
        <taxon>Stramenopiles</taxon>
        <taxon>Bigyra</taxon>
        <taxon>Opalozoa</taxon>
        <taxon>Opalinata</taxon>
        <taxon>Blastocystidae</taxon>
        <taxon>Blastocystis</taxon>
    </lineage>
</organism>
<feature type="domain" description="Pus10-like C-terminal" evidence="8">
    <location>
        <begin position="298"/>
        <end position="528"/>
    </location>
</feature>
<dbReference type="STRING" id="478820.A0A196S979"/>
<protein>
    <recommendedName>
        <fullName evidence="2">tRNA pseudouridine(55) synthase</fullName>
        <ecNumber evidence="2">5.4.99.25</ecNumber>
    </recommendedName>
    <alternativeName>
        <fullName evidence="7">tRNA pseudouridine 55 synthase</fullName>
    </alternativeName>
    <alternativeName>
        <fullName evidence="5">tRNA pseudouridylate synthase</fullName>
    </alternativeName>
    <alternativeName>
        <fullName evidence="6">tRNA-uridine isomerase</fullName>
    </alternativeName>
</protein>
<reference evidence="9 10" key="1">
    <citation type="submission" date="2016-05" db="EMBL/GenBank/DDBJ databases">
        <title>Nuclear genome of Blastocystis sp. subtype 1 NandII.</title>
        <authorList>
            <person name="Gentekaki E."/>
            <person name="Curtis B."/>
            <person name="Stairs C."/>
            <person name="Eme L."/>
            <person name="Herman E."/>
            <person name="Klimes V."/>
            <person name="Arias M.C."/>
            <person name="Elias M."/>
            <person name="Hilliou F."/>
            <person name="Klute M."/>
            <person name="Malik S.-B."/>
            <person name="Pightling A."/>
            <person name="Rachubinski R."/>
            <person name="Salas D."/>
            <person name="Schlacht A."/>
            <person name="Suga H."/>
            <person name="Archibald J."/>
            <person name="Ball S.G."/>
            <person name="Clark G."/>
            <person name="Dacks J."/>
            <person name="Van Der Giezen M."/>
            <person name="Tsaousis A."/>
            <person name="Roger A."/>
        </authorList>
    </citation>
    <scope>NUCLEOTIDE SEQUENCE [LARGE SCALE GENOMIC DNA]</scope>
    <source>
        <strain evidence="10">ATCC 50177 / NandII</strain>
    </source>
</reference>
<dbReference type="PANTHER" id="PTHR21568:SF0">
    <property type="entry name" value="TRNA PSEUDOURIDINE SYNTHASE PUS10"/>
    <property type="match status" value="1"/>
</dbReference>
<dbReference type="FunFam" id="3.30.70.2510:FF:000001">
    <property type="entry name" value="tRNA pseudouridine synthase Pus10"/>
    <property type="match status" value="1"/>
</dbReference>
<sequence length="534" mass="61528">MSLFQKYGMDGVKQLIELHLCPFCVMRLSNIDDRSVYMKTEKQAVEFIAEELHVSPSELMFSNEVCPTCFNLLKESFFERKLKNLNIDTNGEDPRVVWYRALLDKSGMRDIHDFYVEVSNLPAFMIRHYSMVNYLVTRYALSMEVICNMWSVRDILRSQGETIIQSLIPGTHVDIQGTIRVRVGIVHLESDRDFLQIPGTYPDDEDNEQYQAIQKEHAAGNYDLHLMEEAKLESSCWFNSSMKTQRVILKTRQNTPPNIESKLQKLQYTHYPESIICPPTSPTFEPTIGLSVYRKPVFFTGNYRKMKRGLSQTPWIVDGKRKTEGSVEEYILDVFKNRLEARTYKFHSAGREDVDVRMLGDGRPFIIELENVKRCDLTAEELKELEDAINGSTNEMEVHYLRRCSPNGFEELKKAAEGKHKLYVAVVFCENPVTPAELTKLEAIKDLTIQQKTPVRVLHRRTLLTREKTIFGMKTQYVNPHHFILEIEASGGAYIKEFVHGDLGRTRPSIGEILGNDCDILQLDVKAVVGVHIE</sequence>
<dbReference type="Gene3D" id="3.30.70.2510">
    <property type="match status" value="1"/>
</dbReference>
<evidence type="ECO:0000256" key="7">
    <source>
        <dbReference type="ARBA" id="ARBA00083669"/>
    </source>
</evidence>
<evidence type="ECO:0000256" key="5">
    <source>
        <dbReference type="ARBA" id="ARBA00075270"/>
    </source>
</evidence>
<dbReference type="SUPFAM" id="SSF55120">
    <property type="entry name" value="Pseudouridine synthase"/>
    <property type="match status" value="1"/>
</dbReference>
<evidence type="ECO:0000256" key="2">
    <source>
        <dbReference type="ARBA" id="ARBA00012787"/>
    </source>
</evidence>
<keyword evidence="10" id="KW-1185">Reference proteome</keyword>
<dbReference type="GO" id="GO:0031119">
    <property type="term" value="P:tRNA pseudouridine synthesis"/>
    <property type="evidence" value="ECO:0007669"/>
    <property type="project" value="TreeGrafter"/>
</dbReference>
<dbReference type="Gene3D" id="3.30.70.3190">
    <property type="match status" value="1"/>
</dbReference>
<evidence type="ECO:0000313" key="9">
    <source>
        <dbReference type="EMBL" id="OAO13578.1"/>
    </source>
</evidence>
<evidence type="ECO:0000256" key="6">
    <source>
        <dbReference type="ARBA" id="ARBA00079393"/>
    </source>
</evidence>
<dbReference type="OrthoDB" id="271937at2759"/>
<dbReference type="InterPro" id="IPR020103">
    <property type="entry name" value="PsdUridine_synth_cat_dom_sf"/>
</dbReference>
<dbReference type="Pfam" id="PF21238">
    <property type="entry name" value="Pus10_C"/>
    <property type="match status" value="1"/>
</dbReference>
<evidence type="ECO:0000256" key="1">
    <source>
        <dbReference type="ARBA" id="ARBA00009652"/>
    </source>
</evidence>
<dbReference type="InterPro" id="IPR048741">
    <property type="entry name" value="Pus10-like_C"/>
</dbReference>
<comment type="similarity">
    <text evidence="1">Belongs to the pseudouridine synthase Pus10 family.</text>
</comment>
<evidence type="ECO:0000313" key="10">
    <source>
        <dbReference type="Proteomes" id="UP000078348"/>
    </source>
</evidence>
<dbReference type="AlphaFoldDB" id="A0A196S979"/>
<dbReference type="EMBL" id="LXWW01000373">
    <property type="protein sequence ID" value="OAO13578.1"/>
    <property type="molecule type" value="Genomic_DNA"/>
</dbReference>
<dbReference type="FunFam" id="3.30.70.3190:FF:000001">
    <property type="entry name" value="tRNA pseudouridine synthase Pus10"/>
    <property type="match status" value="1"/>
</dbReference>
<proteinExistence type="inferred from homology"/>
<dbReference type="Proteomes" id="UP000078348">
    <property type="component" value="Unassembled WGS sequence"/>
</dbReference>
<keyword evidence="3" id="KW-0819">tRNA processing</keyword>
<accession>A0A196S979</accession>
<keyword evidence="4" id="KW-0413">Isomerase</keyword>
<dbReference type="NCBIfam" id="TIGR01213">
    <property type="entry name" value="pseudo_Pus10arc"/>
    <property type="match status" value="1"/>
</dbReference>
<evidence type="ECO:0000256" key="3">
    <source>
        <dbReference type="ARBA" id="ARBA00022694"/>
    </source>
</evidence>